<protein>
    <recommendedName>
        <fullName evidence="6">ATPase expression protein 2, mitochondrial</fullName>
    </recommendedName>
    <alternativeName>
        <fullName evidence="12">Mitochondrial 15S rRNA processing factor CCM1</fullName>
    </alternativeName>
</protein>
<keyword evidence="15" id="KW-1185">Reference proteome</keyword>
<dbReference type="AlphaFoldDB" id="A0A642UKL8"/>
<evidence type="ECO:0000256" key="7">
    <source>
        <dbReference type="ARBA" id="ARBA00022737"/>
    </source>
</evidence>
<comment type="similarity">
    <text evidence="4">Belongs to the AEP2 family.</text>
</comment>
<accession>A0A642UKL8</accession>
<dbReference type="OrthoDB" id="185373at2759"/>
<keyword evidence="9" id="KW-0496">Mitochondrion</keyword>
<evidence type="ECO:0000256" key="1">
    <source>
        <dbReference type="ARBA" id="ARBA00002412"/>
    </source>
</evidence>
<organism evidence="14 15">
    <name type="scientific">Trichomonascus ciferrii</name>
    <dbReference type="NCBI Taxonomy" id="44093"/>
    <lineage>
        <taxon>Eukaryota</taxon>
        <taxon>Fungi</taxon>
        <taxon>Dikarya</taxon>
        <taxon>Ascomycota</taxon>
        <taxon>Saccharomycotina</taxon>
        <taxon>Dipodascomycetes</taxon>
        <taxon>Dipodascales</taxon>
        <taxon>Trichomonascaceae</taxon>
        <taxon>Trichomonascus</taxon>
        <taxon>Trichomonascus ciferrii complex</taxon>
    </lineage>
</organism>
<evidence type="ECO:0000256" key="9">
    <source>
        <dbReference type="ARBA" id="ARBA00023128"/>
    </source>
</evidence>
<reference evidence="14" key="1">
    <citation type="journal article" date="2019" name="G3 (Bethesda)">
        <title>Genome Assemblies of Two Rare Opportunistic Yeast Pathogens: Diutina rugosa (syn. Candida rugosa) and Trichomonascus ciferrii (syn. Candida ciferrii).</title>
        <authorList>
            <person name="Mixao V."/>
            <person name="Saus E."/>
            <person name="Hansen A.P."/>
            <person name="Lass-Florl C."/>
            <person name="Gabaldon T."/>
        </authorList>
    </citation>
    <scope>NUCLEOTIDE SEQUENCE</scope>
    <source>
        <strain evidence="14">CBS 4856</strain>
    </source>
</reference>
<evidence type="ECO:0000256" key="3">
    <source>
        <dbReference type="ARBA" id="ARBA00006192"/>
    </source>
</evidence>
<evidence type="ECO:0000256" key="8">
    <source>
        <dbReference type="ARBA" id="ARBA00022946"/>
    </source>
</evidence>
<dbReference type="PANTHER" id="PTHR47936">
    <property type="entry name" value="PPR_LONG DOMAIN-CONTAINING PROTEIN"/>
    <property type="match status" value="1"/>
</dbReference>
<comment type="function">
    <text evidence="1">Required for translation of the mitochondrial OLI1 transcript coding for the mitochondrial ATP synthase subunit 9.</text>
</comment>
<evidence type="ECO:0000256" key="2">
    <source>
        <dbReference type="ARBA" id="ARBA00004173"/>
    </source>
</evidence>
<evidence type="ECO:0000256" key="13">
    <source>
        <dbReference type="SAM" id="MobiDB-lite"/>
    </source>
</evidence>
<keyword evidence="8" id="KW-0809">Transit peptide</keyword>
<dbReference type="Proteomes" id="UP000761534">
    <property type="component" value="Unassembled WGS sequence"/>
</dbReference>
<evidence type="ECO:0000256" key="11">
    <source>
        <dbReference type="ARBA" id="ARBA00044511"/>
    </source>
</evidence>
<dbReference type="Pfam" id="PF12921">
    <property type="entry name" value="ATP13"/>
    <property type="match status" value="1"/>
</dbReference>
<evidence type="ECO:0000256" key="10">
    <source>
        <dbReference type="ARBA" id="ARBA00044493"/>
    </source>
</evidence>
<comment type="subunit">
    <text evidence="11">Binds to mitochondrial small subunit 15S rRNA.</text>
</comment>
<evidence type="ECO:0000256" key="6">
    <source>
        <dbReference type="ARBA" id="ARBA00019258"/>
    </source>
</evidence>
<proteinExistence type="inferred from homology"/>
<evidence type="ECO:0000256" key="12">
    <source>
        <dbReference type="ARBA" id="ARBA00044527"/>
    </source>
</evidence>
<evidence type="ECO:0000313" key="15">
    <source>
        <dbReference type="Proteomes" id="UP000761534"/>
    </source>
</evidence>
<comment type="similarity">
    <text evidence="3">Belongs to the CCM1 family.</text>
</comment>
<evidence type="ECO:0000313" key="14">
    <source>
        <dbReference type="EMBL" id="KAA8900844.1"/>
    </source>
</evidence>
<evidence type="ECO:0000256" key="4">
    <source>
        <dbReference type="ARBA" id="ARBA00009790"/>
    </source>
</evidence>
<dbReference type="VEuPathDB" id="FungiDB:TRICI_006129"/>
<gene>
    <name evidence="14" type="ORF">TRICI_006129</name>
</gene>
<dbReference type="PANTHER" id="PTHR47936:SF1">
    <property type="entry name" value="PENTATRICOPEPTIDE REPEAT-CONTAINING PROTEIN GUN1, CHLOROPLASTIC"/>
    <property type="match status" value="1"/>
</dbReference>
<dbReference type="Gene3D" id="1.25.40.10">
    <property type="entry name" value="Tetratricopeptide repeat domain"/>
    <property type="match status" value="1"/>
</dbReference>
<name>A0A642UKL8_9ASCO</name>
<keyword evidence="7" id="KW-0677">Repeat</keyword>
<feature type="region of interest" description="Disordered" evidence="13">
    <location>
        <begin position="488"/>
        <end position="507"/>
    </location>
</feature>
<dbReference type="InterPro" id="IPR024319">
    <property type="entry name" value="ATPase_expression_mit"/>
</dbReference>
<comment type="subcellular location">
    <subcellularLocation>
        <location evidence="2">Mitochondrion</location>
    </subcellularLocation>
</comment>
<dbReference type="EMBL" id="SWFS01000494">
    <property type="protein sequence ID" value="KAA8900844.1"/>
    <property type="molecule type" value="Genomic_DNA"/>
</dbReference>
<evidence type="ECO:0000256" key="5">
    <source>
        <dbReference type="ARBA" id="ARBA00011657"/>
    </source>
</evidence>
<comment type="caution">
    <text evidence="14">The sequence shown here is derived from an EMBL/GenBank/DDBJ whole genome shotgun (WGS) entry which is preliminary data.</text>
</comment>
<comment type="subunit">
    <text evidence="5">Binds to the 5'UTR of the OLI1 mRNA.</text>
</comment>
<dbReference type="GO" id="GO:0005739">
    <property type="term" value="C:mitochondrion"/>
    <property type="evidence" value="ECO:0007669"/>
    <property type="project" value="UniProtKB-SubCell"/>
</dbReference>
<feature type="compositionally biased region" description="Basic residues" evidence="13">
    <location>
        <begin position="497"/>
        <end position="507"/>
    </location>
</feature>
<dbReference type="InterPro" id="IPR011990">
    <property type="entry name" value="TPR-like_helical_dom_sf"/>
</dbReference>
<sequence>MKLCRMRAKIGRVYSTKAVREIKPSRYGEVPAAHTMRKGLKDTTYLPQTGRNLLANDPLCLNFNNLVIHSRLHVDPRVDALAKHIGDKLPVLSWSRFYSLYMENPRLLSTFSKAQCAAFLNLIASAPTKPPVTWERLQTVVGAIRNGGYVLSAQEYARLIKSAFRARDFESVDLLWREIEEQNIEKTTGLWNAYIWASCNCDVNTWPGYTFNPPPQPETVNDPVALFKDLCQEGCVPNSETYELLLLGFAQQRDLDGVRTVTSSIWGRLGDDPHQSKRYHLARYGSMVQPTLSTLTTLMHAYGFNGAMTEGLEYVDWLQRKYSINLSTPAATKFWNAALKWTFRTTVPKGTTPRYTFDTLWESMTVVYNITPTPYMFNLRLMYLNSRRQPHKLMREMRWIESIPNLKNKDHILATYLNRTCRGLVRRSLKIRALKLMHEYGHKSEKLENTRRRLLLFMEQSKVPAIARTKRIYRERLRYLRIKARNKQAREEFNPRGRTKPKKRRTQ</sequence>
<comment type="function">
    <text evidence="10">Regulates mitochondrial small subunit maturation by controlling 15S rRNA 5'-end processing. Localizes to the 5' precursor of the 15S rRNA in a position that is subsequently occupied by mS47 in the mature yeast mtSSU. Uses structure and sequence-specific RNA recognition, binding to a single-stranded region of the precursor and specifically recognizing bases -6 to -1. The exchange of Ccm1 for mS47 is coupled to the irreversible removal of precursor rRNA that is accompanied by conformational changes of the mitoribosomal proteins uS5m and mS26. These conformational changes signal completion of 5'-end rRNA processing through protection of the mature 5'-end of the 15S rRNA and stabilization of mS47. The removal of the 5' precursor together with the dissociation of Ccm1 may be catalyzed by the 5'-3' exoribonuclease Pet127. Involved in the specific removal of group I introns in mitochondrial encoded transcripts.</text>
</comment>